<dbReference type="EMBL" id="JAFBDZ010000002">
    <property type="protein sequence ID" value="MBM7585478.1"/>
    <property type="molecule type" value="Genomic_DNA"/>
</dbReference>
<sequence length="330" mass="37598">MKNKKKFRFWVITRNILLSMVGALLIGAVFHNVMSIYEQKKYPALGKLVEVDGRNMHIYTKGNGENTIVLLSGLGTAAPVLDFEPLINELAKTNKIVVVEPFGYGWSDLTDKERTVENIVEELRTALNKSNIEGPYILMPHSLSGIYSMYYADKYPDDIEAIIGIDFTLPKALEYFNESPPSLPKYMSLLSLTGMARLALSISPEDFLPIADKGTYSDENLKMTKIITTWKGYNKNVVNEANEITNNIKKTKEMSFPPNMPVMIFTTDKDKVKEDGPSNITFYQSQLSNMTSNKIVILEGHHYLHWTQFKEMSDYVNEFIETFERDSLIE</sequence>
<name>A0ABS2NCB4_9BACI</name>
<evidence type="ECO:0000313" key="2">
    <source>
        <dbReference type="EMBL" id="MBM7585478.1"/>
    </source>
</evidence>
<dbReference type="RefSeq" id="WP_239587511.1">
    <property type="nucleotide sequence ID" value="NZ_JAFBDZ010000002.1"/>
</dbReference>
<protein>
    <submittedName>
        <fullName evidence="2">Pimeloyl-ACP methyl ester carboxylesterase</fullName>
    </submittedName>
</protein>
<dbReference type="InterPro" id="IPR050266">
    <property type="entry name" value="AB_hydrolase_sf"/>
</dbReference>
<dbReference type="PANTHER" id="PTHR43798">
    <property type="entry name" value="MONOACYLGLYCEROL LIPASE"/>
    <property type="match status" value="1"/>
</dbReference>
<evidence type="ECO:0000259" key="1">
    <source>
        <dbReference type="Pfam" id="PF00561"/>
    </source>
</evidence>
<dbReference type="PANTHER" id="PTHR43798:SF33">
    <property type="entry name" value="HYDROLASE, PUTATIVE (AFU_ORTHOLOGUE AFUA_2G14860)-RELATED"/>
    <property type="match status" value="1"/>
</dbReference>
<dbReference type="InterPro" id="IPR029058">
    <property type="entry name" value="AB_hydrolase_fold"/>
</dbReference>
<dbReference type="Gene3D" id="3.40.50.1820">
    <property type="entry name" value="alpha/beta hydrolase"/>
    <property type="match status" value="1"/>
</dbReference>
<dbReference type="InterPro" id="IPR000073">
    <property type="entry name" value="AB_hydrolase_1"/>
</dbReference>
<reference evidence="2 3" key="1">
    <citation type="submission" date="2021-01" db="EMBL/GenBank/DDBJ databases">
        <title>Genomic Encyclopedia of Type Strains, Phase IV (KMG-IV): sequencing the most valuable type-strain genomes for metagenomic binning, comparative biology and taxonomic classification.</title>
        <authorList>
            <person name="Goeker M."/>
        </authorList>
    </citation>
    <scope>NUCLEOTIDE SEQUENCE [LARGE SCALE GENOMIC DNA]</scope>
    <source>
        <strain evidence="2 3">DSM 24834</strain>
    </source>
</reference>
<keyword evidence="3" id="KW-1185">Reference proteome</keyword>
<evidence type="ECO:0000313" key="3">
    <source>
        <dbReference type="Proteomes" id="UP001646157"/>
    </source>
</evidence>
<dbReference type="Pfam" id="PF00561">
    <property type="entry name" value="Abhydrolase_1"/>
    <property type="match status" value="1"/>
</dbReference>
<proteinExistence type="predicted"/>
<dbReference type="SUPFAM" id="SSF53474">
    <property type="entry name" value="alpha/beta-Hydrolases"/>
    <property type="match status" value="1"/>
</dbReference>
<feature type="domain" description="AB hydrolase-1" evidence="1">
    <location>
        <begin position="67"/>
        <end position="181"/>
    </location>
</feature>
<comment type="caution">
    <text evidence="2">The sequence shown here is derived from an EMBL/GenBank/DDBJ whole genome shotgun (WGS) entry which is preliminary data.</text>
</comment>
<gene>
    <name evidence="2" type="ORF">JOC86_002020</name>
</gene>
<accession>A0ABS2NCB4</accession>
<dbReference type="Proteomes" id="UP001646157">
    <property type="component" value="Unassembled WGS sequence"/>
</dbReference>
<organism evidence="2 3">
    <name type="scientific">Rossellomorea pakistanensis</name>
    <dbReference type="NCBI Taxonomy" id="992288"/>
    <lineage>
        <taxon>Bacteria</taxon>
        <taxon>Bacillati</taxon>
        <taxon>Bacillota</taxon>
        <taxon>Bacilli</taxon>
        <taxon>Bacillales</taxon>
        <taxon>Bacillaceae</taxon>
        <taxon>Rossellomorea</taxon>
    </lineage>
</organism>